<evidence type="ECO:0000259" key="3">
    <source>
        <dbReference type="Pfam" id="PF23128"/>
    </source>
</evidence>
<dbReference type="Proteomes" id="UP000054561">
    <property type="component" value="Unassembled WGS sequence"/>
</dbReference>
<dbReference type="GO" id="GO:0010828">
    <property type="term" value="P:positive regulation of D-glucose transmembrane transport"/>
    <property type="evidence" value="ECO:0007669"/>
    <property type="project" value="TreeGrafter"/>
</dbReference>
<feature type="domain" description="C2" evidence="2">
    <location>
        <begin position="405"/>
        <end position="493"/>
    </location>
</feature>
<reference evidence="4 5" key="1">
    <citation type="submission" date="2014-03" db="EMBL/GenBank/DDBJ databases">
        <title>The Genome Sequence of Plasmodium fragile nilgiri.</title>
        <authorList>
            <consortium name="The Broad Institute Genomics Platform"/>
            <consortium name="The Broad Institute Genome Sequencing Center for Infectious Disease"/>
            <person name="Neafsey D."/>
            <person name="Duraisingh M."/>
            <person name="Young S.K."/>
            <person name="Zeng Q."/>
            <person name="Gargeya S."/>
            <person name="Abouelleil A."/>
            <person name="Alvarado L."/>
            <person name="Chapman S.B."/>
            <person name="Gainer-Dewar J."/>
            <person name="Goldberg J."/>
            <person name="Griggs A."/>
            <person name="Gujja S."/>
            <person name="Hansen M."/>
            <person name="Howarth C."/>
            <person name="Imamovic A."/>
            <person name="Larimer J."/>
            <person name="Pearson M."/>
            <person name="Poon T.W."/>
            <person name="Priest M."/>
            <person name="Roberts A."/>
            <person name="Saif S."/>
            <person name="Shea T."/>
            <person name="Sykes S."/>
            <person name="Wortman J."/>
            <person name="Nusbaum C."/>
            <person name="Birren B."/>
        </authorList>
    </citation>
    <scope>NUCLEOTIDE SEQUENCE [LARGE SCALE GENOMIC DNA]</scope>
    <source>
        <strain evidence="5">nilgiri</strain>
    </source>
</reference>
<dbReference type="SUPFAM" id="SSF49562">
    <property type="entry name" value="C2 domain (Calcium/lipid-binding domain, CaLB)"/>
    <property type="match status" value="1"/>
</dbReference>
<dbReference type="GO" id="GO:0005509">
    <property type="term" value="F:calcium ion binding"/>
    <property type="evidence" value="ECO:0007669"/>
    <property type="project" value="TreeGrafter"/>
</dbReference>
<proteinExistence type="predicted"/>
<feature type="compositionally biased region" description="Basic and acidic residues" evidence="1">
    <location>
        <begin position="946"/>
        <end position="978"/>
    </location>
</feature>
<dbReference type="EMBL" id="KQ001691">
    <property type="protein sequence ID" value="KJP86525.1"/>
    <property type="molecule type" value="Genomic_DNA"/>
</dbReference>
<feature type="region of interest" description="Disordered" evidence="1">
    <location>
        <begin position="1425"/>
        <end position="1467"/>
    </location>
</feature>
<dbReference type="RefSeq" id="XP_012336849.1">
    <property type="nucleotide sequence ID" value="XM_012481426.1"/>
</dbReference>
<dbReference type="VEuPathDB" id="PlasmoDB:AK88_03816"/>
<dbReference type="GO" id="GO:0005544">
    <property type="term" value="F:calcium-dependent phospholipid binding"/>
    <property type="evidence" value="ECO:0007669"/>
    <property type="project" value="InterPro"/>
</dbReference>
<dbReference type="GO" id="GO:0031340">
    <property type="term" value="P:positive regulation of vesicle fusion"/>
    <property type="evidence" value="ECO:0007669"/>
    <property type="project" value="TreeGrafter"/>
</dbReference>
<dbReference type="GO" id="GO:0072659">
    <property type="term" value="P:protein localization to plasma membrane"/>
    <property type="evidence" value="ECO:0007669"/>
    <property type="project" value="TreeGrafter"/>
</dbReference>
<dbReference type="GO" id="GO:0005886">
    <property type="term" value="C:plasma membrane"/>
    <property type="evidence" value="ECO:0007669"/>
    <property type="project" value="TreeGrafter"/>
</dbReference>
<dbReference type="GO" id="GO:0065002">
    <property type="term" value="P:intracellular protein transmembrane transport"/>
    <property type="evidence" value="ECO:0007669"/>
    <property type="project" value="TreeGrafter"/>
</dbReference>
<feature type="domain" description="C2" evidence="2">
    <location>
        <begin position="553"/>
        <end position="650"/>
    </location>
</feature>
<keyword evidence="5" id="KW-1185">Reference proteome</keyword>
<gene>
    <name evidence="4" type="ORF">AK88_03816</name>
</gene>
<feature type="region of interest" description="Disordered" evidence="1">
    <location>
        <begin position="1123"/>
        <end position="1170"/>
    </location>
</feature>
<protein>
    <recommendedName>
        <fullName evidence="6">C2 domain-containing protein</fullName>
    </recommendedName>
</protein>
<feature type="region of interest" description="Disordered" evidence="1">
    <location>
        <begin position="1201"/>
        <end position="1234"/>
    </location>
</feature>
<feature type="domain" description="C2CD5 C-terminal" evidence="3">
    <location>
        <begin position="1528"/>
        <end position="1616"/>
    </location>
</feature>
<evidence type="ECO:0000259" key="2">
    <source>
        <dbReference type="Pfam" id="PF23025"/>
    </source>
</evidence>
<feature type="compositionally biased region" description="Basic and acidic residues" evidence="1">
    <location>
        <begin position="904"/>
        <end position="916"/>
    </location>
</feature>
<dbReference type="InterPro" id="IPR057815">
    <property type="entry name" value="C2CD5_C"/>
</dbReference>
<dbReference type="GeneID" id="24269130"/>
<dbReference type="InterPro" id="IPR038983">
    <property type="entry name" value="C2CD5"/>
</dbReference>
<sequence length="1617" mass="185722">MPCILKVRISGIRDFKAFEKSEVDSLKYVEVTLGEIKQRTKFNINRHTHDLNLSFRLEIADDSELQTCPLKITIDDVENINSGYIQIDFSFFYFHDNLKLEGWFPLYDSLAGLKGELYCTIKWEFFEEKNPYNDNSADVLLLGTTSFPKNSPYYIEQIINFAHELKIVNDPEYDWKDLIRSNRICIRIIGTVVKLGVKNLNDPNYATPGGNRIIKNILRNNELLRQNSLEKTKDMKLHKRDSTLPNSTFNFVDVILLTVDSLPNSVKYTYGGLVAAKSVKVLHQRLTEQHRDEWLLEIRDEIKSNATFLSCNAKLLGGNAIIGYQEHLNLEGGTTNKICIRIIGTVVKLGVKNLNDPNYATPGGNRIIKNILRNNELLRQNSLEKTKDMKLHKRDSTLPNSTFNFVDVILLTVDSLPNSVKYTYGGLVAAKSVKVLHQRLTEQHRDEWLLEIRDEIKSNATFLSCNVILGYKEHTYIYNDVIILFCYGTAISVMSSFFQDDKIVSYATHERNKHQSFKGGPLNAHRNSNCVYLHYASDDIEKDTVLCRVCNEAPVPKILISSASVPQNLAVIGNGFLISAFVVYPLKKHYGEHLASEISEIFPFLELNLHKQIICKLLVNGFNSIFDYNLKLCFNQNYLFGYCCGTGMCMYGTYSENKFLIKSNYKDNFYIRNKSISARELKIIYDNLNYRSFFCRNKCLLSPVFIQGDMVHDSDGRLDPSQTYKNKLMNCSVKDMIEQAFSEQLSVESNKRSTNGDDQSTSDKIKCNNYFRLREIYLKEEEELLNCPNESDHHKRDNGMEYTQLGIKERKRIKKKKEKKKAKRVKNKGYIYEVEDHLDNITLLNIYEDSIALYNYIFNLDVNNYLVHKRYDSGALPPRGTPQSGQKHNGHKQSGEKQNGNCPHGEKEAPANEEAPHCGNLQIMESLPSKGRKESTRDPLSVGNKENTRDDPHRNVKRQMDRGGWTERESPSNAKQDHSPYGTPTDTSISMTKLSEDKKCPPIPFPESCAQLPRTCNRSFALDRTENSLLVDCEFRKGETQNDPKYFFYMCTLDLLPSIRFETFYEQRDGWAHANKTAPSWMEANLSTVPTIERTGEALMGHSLPRGLTNNFVMESITKCIASGERQSDSEENQSNERRQANFMGPPPLHEQRDEREELDDLFSDQCSDQVSERPADGYIDLVSNQCSNVHGEVLTDLLVVPTRGDNPPPQRRTLTDEEERKRKKAEKRNKNKGKHTYLNNLSKSYLYLIKRINLFTENNEQVDVVYEKINKAFNDLYNVLIFYIFANKMCPCCIYSIKYHFAFISVDVLEIMLTGHLVKIKNNSSISLELKSMNRLMQENLLKHFFNYLENYYIEKWELFFNCLELFPSTNGDKVGGTKTRRNNYQGDKFPVGQKRKKGIFHSVMSKLFYLPLYLCHRGNGSKSAGLGRSGTGGKGETKKGGTTKGITHSKDAITQRGEEKETQGNKRNKLSLFLKKSTKKTKLSSDKYNLCDTLFLFNDLKNYIILENRKHLFDSFTEQNFSSIIITPLNILPNVIIKKYFGIISMHIVKENVNLKQFDVFYQSIISDILFIAKSHIKAIGANLICSFKITNLFMREERSHAYALISICGDVAKI</sequence>
<organism evidence="4 5">
    <name type="scientific">Plasmodium fragile</name>
    <dbReference type="NCBI Taxonomy" id="5857"/>
    <lineage>
        <taxon>Eukaryota</taxon>
        <taxon>Sar</taxon>
        <taxon>Alveolata</taxon>
        <taxon>Apicomplexa</taxon>
        <taxon>Aconoidasida</taxon>
        <taxon>Haemosporida</taxon>
        <taxon>Plasmodiidae</taxon>
        <taxon>Plasmodium</taxon>
        <taxon>Plasmodium (Plasmodium)</taxon>
    </lineage>
</organism>
<dbReference type="InterPro" id="IPR056431">
    <property type="entry name" value="C2CD5_YbjQ-rel_dom"/>
</dbReference>
<feature type="region of interest" description="Disordered" evidence="1">
    <location>
        <begin position="876"/>
        <end position="989"/>
    </location>
</feature>
<accession>A0A0D9QHG7</accession>
<feature type="domain" description="C2" evidence="2">
    <location>
        <begin position="251"/>
        <end position="349"/>
    </location>
</feature>
<dbReference type="Pfam" id="PF23128">
    <property type="entry name" value="YbjQ_4"/>
    <property type="match status" value="1"/>
</dbReference>
<dbReference type="PANTHER" id="PTHR37412:SF2">
    <property type="entry name" value="C2 DOMAIN-CONTAINING PROTEIN 5"/>
    <property type="match status" value="1"/>
</dbReference>
<name>A0A0D9QHG7_PLAFR</name>
<dbReference type="OrthoDB" id="419768at2759"/>
<dbReference type="GO" id="GO:0090314">
    <property type="term" value="P:positive regulation of protein targeting to membrane"/>
    <property type="evidence" value="ECO:0007669"/>
    <property type="project" value="TreeGrafter"/>
</dbReference>
<evidence type="ECO:0000313" key="5">
    <source>
        <dbReference type="Proteomes" id="UP000054561"/>
    </source>
</evidence>
<evidence type="ECO:0000256" key="1">
    <source>
        <dbReference type="SAM" id="MobiDB-lite"/>
    </source>
</evidence>
<evidence type="ECO:0000313" key="4">
    <source>
        <dbReference type="EMBL" id="KJP86525.1"/>
    </source>
</evidence>
<dbReference type="OMA" id="KWEFFEE"/>
<dbReference type="PANTHER" id="PTHR37412">
    <property type="entry name" value="C2 DOMAIN-CONTAINING PROTEIN 5"/>
    <property type="match status" value="1"/>
</dbReference>
<feature type="compositionally biased region" description="Basic residues" evidence="1">
    <location>
        <begin position="1222"/>
        <end position="1234"/>
    </location>
</feature>
<dbReference type="InterPro" id="IPR035892">
    <property type="entry name" value="C2_domain_sf"/>
</dbReference>
<evidence type="ECO:0008006" key="6">
    <source>
        <dbReference type="Google" id="ProtNLM"/>
    </source>
</evidence>
<dbReference type="Pfam" id="PF23025">
    <property type="entry name" value="YbjQ_2"/>
    <property type="match status" value="3"/>
</dbReference>
<feature type="compositionally biased region" description="Basic and acidic residues" evidence="1">
    <location>
        <begin position="1450"/>
        <end position="1466"/>
    </location>
</feature>